<organism evidence="1 2">
    <name type="scientific">Rubrobacter marinus</name>
    <dbReference type="NCBI Taxonomy" id="2653852"/>
    <lineage>
        <taxon>Bacteria</taxon>
        <taxon>Bacillati</taxon>
        <taxon>Actinomycetota</taxon>
        <taxon>Rubrobacteria</taxon>
        <taxon>Rubrobacterales</taxon>
        <taxon>Rubrobacteraceae</taxon>
        <taxon>Rubrobacter</taxon>
    </lineage>
</organism>
<name>A0A6G8PSJ4_9ACTN</name>
<evidence type="ECO:0000313" key="2">
    <source>
        <dbReference type="Proteomes" id="UP000502706"/>
    </source>
</evidence>
<dbReference type="Gene3D" id="3.90.550.10">
    <property type="entry name" value="Spore Coat Polysaccharide Biosynthesis Protein SpsA, Chain A"/>
    <property type="match status" value="1"/>
</dbReference>
<proteinExistence type="predicted"/>
<dbReference type="EMBL" id="CP045121">
    <property type="protein sequence ID" value="QIN77468.1"/>
    <property type="molecule type" value="Genomic_DNA"/>
</dbReference>
<sequence>MRDALYIAAKAPRAGFAKTRLGREIGHERAVAFYAAFLSDLAARFADAPFPLVWYVTPSDAWADVAPLVGAEAEQPDRVLDQGEGDWAERQGRLFRGAEARGEERVVLMASDSPHLPVAVVEGAFRELRRHDLVLGPVHDGGYYLVGMCPSAARHDVLGVPMSTATVLGDVVARAESLGLSVGRVAPTFDVDEAEDLERLRPLALACDDLPATRAAFSEASGPPARAIPEENHALQEV</sequence>
<dbReference type="Pfam" id="PF09837">
    <property type="entry name" value="DUF2064"/>
    <property type="match status" value="1"/>
</dbReference>
<reference evidence="1 2" key="1">
    <citation type="submission" date="2019-10" db="EMBL/GenBank/DDBJ databases">
        <title>Rubrobacter sp nov SCSIO 52915 isolated from a deep-sea sediment in the South China Sea.</title>
        <authorList>
            <person name="Chen R.W."/>
        </authorList>
    </citation>
    <scope>NUCLEOTIDE SEQUENCE [LARGE SCALE GENOMIC DNA]</scope>
    <source>
        <strain evidence="1 2">SCSIO 52915</strain>
    </source>
</reference>
<dbReference type="Proteomes" id="UP000502706">
    <property type="component" value="Chromosome"/>
</dbReference>
<accession>A0A6G8PSJ4</accession>
<dbReference type="RefSeq" id="WP_166395149.1">
    <property type="nucleotide sequence ID" value="NZ_CP045121.1"/>
</dbReference>
<gene>
    <name evidence="1" type="ORF">GBA65_01940</name>
</gene>
<dbReference type="InterPro" id="IPR029044">
    <property type="entry name" value="Nucleotide-diphossugar_trans"/>
</dbReference>
<evidence type="ECO:0000313" key="1">
    <source>
        <dbReference type="EMBL" id="QIN77468.1"/>
    </source>
</evidence>
<keyword evidence="2" id="KW-1185">Reference proteome</keyword>
<dbReference type="PANTHER" id="PTHR36529">
    <property type="entry name" value="SLL1095 PROTEIN"/>
    <property type="match status" value="1"/>
</dbReference>
<dbReference type="KEGG" id="rmar:GBA65_01940"/>
<dbReference type="PANTHER" id="PTHR36529:SF1">
    <property type="entry name" value="GLYCOSYLTRANSFERASE"/>
    <property type="match status" value="1"/>
</dbReference>
<protein>
    <submittedName>
        <fullName evidence="1">DUF2064 domain-containing protein</fullName>
    </submittedName>
</protein>
<dbReference type="AlphaFoldDB" id="A0A6G8PSJ4"/>
<dbReference type="InterPro" id="IPR018641">
    <property type="entry name" value="Trfase_1_rSAM/seldom-assoc"/>
</dbReference>
<dbReference type="SUPFAM" id="SSF53448">
    <property type="entry name" value="Nucleotide-diphospho-sugar transferases"/>
    <property type="match status" value="1"/>
</dbReference>